<dbReference type="EMBL" id="UINC01008019">
    <property type="protein sequence ID" value="SVA36120.1"/>
    <property type="molecule type" value="Genomic_DNA"/>
</dbReference>
<organism evidence="1">
    <name type="scientific">marine metagenome</name>
    <dbReference type="NCBI Taxonomy" id="408172"/>
    <lineage>
        <taxon>unclassified sequences</taxon>
        <taxon>metagenomes</taxon>
        <taxon>ecological metagenomes</taxon>
    </lineage>
</organism>
<sequence length="49" mass="5928">MYGAYWYGKHRVACDAFSFMMDWLEEEKFVKIEINENGEKVFVKLEDET</sequence>
<reference evidence="1" key="1">
    <citation type="submission" date="2018-05" db="EMBL/GenBank/DDBJ databases">
        <authorList>
            <person name="Lanie J.A."/>
            <person name="Ng W.-L."/>
            <person name="Kazmierczak K.M."/>
            <person name="Andrzejewski T.M."/>
            <person name="Davidsen T.M."/>
            <person name="Wayne K.J."/>
            <person name="Tettelin H."/>
            <person name="Glass J.I."/>
            <person name="Rusch D."/>
            <person name="Podicherti R."/>
            <person name="Tsui H.-C.T."/>
            <person name="Winkler M.E."/>
        </authorList>
    </citation>
    <scope>NUCLEOTIDE SEQUENCE</scope>
</reference>
<name>A0A381V738_9ZZZZ</name>
<accession>A0A381V738</accession>
<dbReference type="AlphaFoldDB" id="A0A381V738"/>
<evidence type="ECO:0000313" key="1">
    <source>
        <dbReference type="EMBL" id="SVA36120.1"/>
    </source>
</evidence>
<gene>
    <name evidence="1" type="ORF">METZ01_LOCUS88974</name>
</gene>
<protein>
    <submittedName>
        <fullName evidence="1">Uncharacterized protein</fullName>
    </submittedName>
</protein>
<proteinExistence type="predicted"/>